<keyword evidence="2" id="KW-1185">Reference proteome</keyword>
<dbReference type="AlphaFoldDB" id="A0A2C9WQB3"/>
<dbReference type="Proteomes" id="UP000091857">
    <property type="component" value="Chromosome 1"/>
</dbReference>
<protein>
    <submittedName>
        <fullName evidence="1">Uncharacterized protein</fullName>
    </submittedName>
</protein>
<evidence type="ECO:0000313" key="2">
    <source>
        <dbReference type="Proteomes" id="UP000091857"/>
    </source>
</evidence>
<proteinExistence type="predicted"/>
<organism evidence="1 2">
    <name type="scientific">Manihot esculenta</name>
    <name type="common">Cassava</name>
    <name type="synonym">Jatropha manihot</name>
    <dbReference type="NCBI Taxonomy" id="3983"/>
    <lineage>
        <taxon>Eukaryota</taxon>
        <taxon>Viridiplantae</taxon>
        <taxon>Streptophyta</taxon>
        <taxon>Embryophyta</taxon>
        <taxon>Tracheophyta</taxon>
        <taxon>Spermatophyta</taxon>
        <taxon>Magnoliopsida</taxon>
        <taxon>eudicotyledons</taxon>
        <taxon>Gunneridae</taxon>
        <taxon>Pentapetalae</taxon>
        <taxon>rosids</taxon>
        <taxon>fabids</taxon>
        <taxon>Malpighiales</taxon>
        <taxon>Euphorbiaceae</taxon>
        <taxon>Crotonoideae</taxon>
        <taxon>Manihoteae</taxon>
        <taxon>Manihot</taxon>
    </lineage>
</organism>
<reference evidence="2" key="1">
    <citation type="journal article" date="2016" name="Nat. Biotechnol.">
        <title>Sequencing wild and cultivated cassava and related species reveals extensive interspecific hybridization and genetic diversity.</title>
        <authorList>
            <person name="Bredeson J.V."/>
            <person name="Lyons J.B."/>
            <person name="Prochnik S.E."/>
            <person name="Wu G.A."/>
            <person name="Ha C.M."/>
            <person name="Edsinger-Gonzales E."/>
            <person name="Grimwood J."/>
            <person name="Schmutz J."/>
            <person name="Rabbi I.Y."/>
            <person name="Egesi C."/>
            <person name="Nauluvula P."/>
            <person name="Lebot V."/>
            <person name="Ndunguru J."/>
            <person name="Mkamilo G."/>
            <person name="Bart R.S."/>
            <person name="Setter T.L."/>
            <person name="Gleadow R.M."/>
            <person name="Kulakow P."/>
            <person name="Ferguson M.E."/>
            <person name="Rounsley S."/>
            <person name="Rokhsar D.S."/>
        </authorList>
    </citation>
    <scope>NUCLEOTIDE SEQUENCE [LARGE SCALE GENOMIC DNA]</scope>
    <source>
        <strain evidence="2">cv. AM560-2</strain>
    </source>
</reference>
<comment type="caution">
    <text evidence="1">The sequence shown here is derived from an EMBL/GenBank/DDBJ whole genome shotgun (WGS) entry which is preliminary data.</text>
</comment>
<sequence length="757" mass="84179">MGTDVADVVETLPYLYHFKAHRSMCTELMKLVDRIGHVFPEIEAARPRCSSGIQALCLLNGTVEKAKQILRYCCECSKLYLVITGDVIVSRCQRSRNNFEQSLGQIQTMVPTMLAAEISQIIDDLNAATFMLDSSDEEAGKAVRELIQQGSNVSDSAEYSEMKALQLAAFKLHITSPKALLIEKRSIKKQLDKVGDSDPAKKKILKYLLYLLKKYGNLIMEEQTETPKSERVGSVAPANPSNTSVCSQSVDVESDMGIPQNEAQADILDRGTPPEEFKCPISKRFMYDPVVIASGQTFERMWIQKWFDDGNDTCPKTKVKLPHCSMVPNTAMKDLISKWCEKYGITIPDPSMKAVHSWDISSTSIASLGSSMNDLHLPLDISNISLGSLDASYSSDSSRTRFSDGSNAILASKNDDCHRFQSYPSIRETDSEFLTRVSELNWDAQCKMIEDVKSHLQNNLQSCHSVSSDNFVDPLIRFLKDACNRHDARAQKAGSQLLLVFVSKSRSGLSYLHEDAFSLLVSFLDSEVTEETLAILEVLSGHPYCRTKITASGALVPILKILDSQCKEHQEKAIKILQNLSSNGDICSQIVYLECIPKLVPFINEGRIATHCMVLLKNLCDMEEARVAIAETNGCISSIAELLESGSREEQEYAVAVLLSLCSQRVQYCQLVMDEGVIPSLVDISINGNDKAKVTALELLRQLRDVEYGKGQECFQSDVDVSRDGSQHTKEKKPSKTSGFFRSFFPKPSSLAPKKKR</sequence>
<name>A0A2C9WQB3_MANES</name>
<dbReference type="EMBL" id="CM004387">
    <property type="protein sequence ID" value="OAY62255.2"/>
    <property type="molecule type" value="Genomic_DNA"/>
</dbReference>
<accession>A0A2C9WQB3</accession>
<evidence type="ECO:0000313" key="1">
    <source>
        <dbReference type="EMBL" id="OAY62255.2"/>
    </source>
</evidence>
<gene>
    <name evidence="1" type="ORF">MANES_01G136300v8</name>
</gene>